<gene>
    <name evidence="3" type="primary">LOC106816151</name>
</gene>
<keyword evidence="2" id="KW-1185">Reference proteome</keyword>
<evidence type="ECO:0000313" key="3">
    <source>
        <dbReference type="RefSeq" id="XP_014676190.1"/>
    </source>
</evidence>
<reference evidence="3" key="1">
    <citation type="submission" date="2025-08" db="UniProtKB">
        <authorList>
            <consortium name="RefSeq"/>
        </authorList>
    </citation>
    <scope>IDENTIFICATION</scope>
</reference>
<dbReference type="PANTHER" id="PTHR47331">
    <property type="entry name" value="PHD-TYPE DOMAIN-CONTAINING PROTEIN"/>
    <property type="match status" value="1"/>
</dbReference>
<dbReference type="GeneID" id="106816151"/>
<evidence type="ECO:0000259" key="1">
    <source>
        <dbReference type="Pfam" id="PF05585"/>
    </source>
</evidence>
<accession>A0ABM1EVG9</accession>
<protein>
    <submittedName>
        <fullName evidence="3">Uncharacterized protein LOC106816151</fullName>
    </submittedName>
</protein>
<organism evidence="2 3">
    <name type="scientific">Priapulus caudatus</name>
    <name type="common">Priapulid worm</name>
    <dbReference type="NCBI Taxonomy" id="37621"/>
    <lineage>
        <taxon>Eukaryota</taxon>
        <taxon>Metazoa</taxon>
        <taxon>Ecdysozoa</taxon>
        <taxon>Scalidophora</taxon>
        <taxon>Priapulida</taxon>
        <taxon>Priapulimorpha</taxon>
        <taxon>Priapulimorphida</taxon>
        <taxon>Priapulidae</taxon>
        <taxon>Priapulus</taxon>
    </lineage>
</organism>
<dbReference type="RefSeq" id="XP_014676190.1">
    <property type="nucleotide sequence ID" value="XM_014820704.1"/>
</dbReference>
<feature type="domain" description="DUF1758" evidence="1">
    <location>
        <begin position="24"/>
        <end position="171"/>
    </location>
</feature>
<dbReference type="Proteomes" id="UP000695022">
    <property type="component" value="Unplaced"/>
</dbReference>
<evidence type="ECO:0000313" key="2">
    <source>
        <dbReference type="Proteomes" id="UP000695022"/>
    </source>
</evidence>
<dbReference type="InterPro" id="IPR008737">
    <property type="entry name" value="DUF1758"/>
</dbReference>
<name>A0ABM1EVG9_PRICU</name>
<dbReference type="PANTHER" id="PTHR47331:SF5">
    <property type="entry name" value="RIBONUCLEASE H"/>
    <property type="match status" value="1"/>
</dbReference>
<sequence length="366" mass="41587">MHVETGDRVALQTALGKVNEKGQGKIRLLFDLGGHKSFVTIKAAPRYELEVIRKEWLGIKTFGVESKETSLRDVVKIDITALTGGKVTRVEAYVVPNISHIQNEHIEIVKKDYPHLRNLWFSDVCKEKDELEIDVLIGADYLWCFQSGRTIRGEIGQPVAVETKVGWVLSGPLKGRISRGGSETQVNLISRENVRSEQDSIDRDIHKLWDLETLGIRESEDVSEEFADTIRFTGQRYSVKLPWKESHRTLPSNYDNSLGRMKSQVKRLKWEPEILEEYDAIVKEQLSSGITEKVVDLEPRGKVHYLPHQAVIRKEAATTKLRIVYDASAKENKMGKFTSLNDCLHVGPSHLVYARRLKYIPDDGTG</sequence>
<proteinExistence type="predicted"/>
<dbReference type="Pfam" id="PF05585">
    <property type="entry name" value="DUF1758"/>
    <property type="match status" value="1"/>
</dbReference>